<evidence type="ECO:0000256" key="6">
    <source>
        <dbReference type="SAM" id="Phobius"/>
    </source>
</evidence>
<keyword evidence="6" id="KW-1133">Transmembrane helix</keyword>
<dbReference type="SUPFAM" id="SSF55920">
    <property type="entry name" value="Creatinase/aminopeptidase"/>
    <property type="match status" value="1"/>
</dbReference>
<dbReference type="GO" id="GO:0006508">
    <property type="term" value="P:proteolysis"/>
    <property type="evidence" value="ECO:0007669"/>
    <property type="project" value="UniProtKB-KW"/>
</dbReference>
<dbReference type="PANTHER" id="PTHR46112:SF3">
    <property type="entry name" value="AMINOPEPTIDASE YPDF"/>
    <property type="match status" value="1"/>
</dbReference>
<keyword evidence="6" id="KW-0472">Membrane</keyword>
<dbReference type="GO" id="GO:0008237">
    <property type="term" value="F:metallopeptidase activity"/>
    <property type="evidence" value="ECO:0007669"/>
    <property type="project" value="UniProtKB-KW"/>
</dbReference>
<reference evidence="9 10" key="1">
    <citation type="journal article" date="2010" name="DNA Res.">
        <title>Bacterial lifestyle in a deep-sea hydrothermal vent chimney revealed by the genome sequence of the thermophilic bacterium Deferribacter desulfuricans SSM1.</title>
        <authorList>
            <person name="Takaki Y."/>
            <person name="Shimamura S."/>
            <person name="Nakagawa S."/>
            <person name="Fukuhara Y."/>
            <person name="Horikawa H."/>
            <person name="Ankai A."/>
            <person name="Harada T."/>
            <person name="Hosoyama A."/>
            <person name="Oguchi A."/>
            <person name="Fukui S."/>
            <person name="Fujita N."/>
            <person name="Takami H."/>
            <person name="Takai K."/>
        </authorList>
    </citation>
    <scope>NUCLEOTIDE SEQUENCE [LARGE SCALE GENOMIC DNA]</scope>
    <source>
        <strain evidence="10">DSM 14783 / JCM 11476 / NBRC 101012 / SSM1</strain>
    </source>
</reference>
<dbReference type="GO" id="GO:0102009">
    <property type="term" value="F:proline dipeptidase activity"/>
    <property type="evidence" value="ECO:0007669"/>
    <property type="project" value="UniProtKB-EC"/>
</dbReference>
<dbReference type="InterPro" id="IPR029149">
    <property type="entry name" value="Creatin/AminoP/Spt16_N"/>
</dbReference>
<dbReference type="PROSITE" id="PS00491">
    <property type="entry name" value="PROLINE_PEPTIDASE"/>
    <property type="match status" value="1"/>
</dbReference>
<evidence type="ECO:0000313" key="10">
    <source>
        <dbReference type="Proteomes" id="UP000001520"/>
    </source>
</evidence>
<feature type="domain" description="Peptidase M24" evidence="7">
    <location>
        <begin position="134"/>
        <end position="333"/>
    </location>
</feature>
<dbReference type="EMBL" id="AP011529">
    <property type="protein sequence ID" value="BAI79948.1"/>
    <property type="molecule type" value="Genomic_DNA"/>
</dbReference>
<dbReference type="CDD" id="cd01092">
    <property type="entry name" value="APP-like"/>
    <property type="match status" value="1"/>
</dbReference>
<gene>
    <name evidence="9" type="ordered locus">DEFDS_0454</name>
</gene>
<keyword evidence="9" id="KW-0224">Dipeptidase</keyword>
<dbReference type="STRING" id="639282.DEFDS_0454"/>
<dbReference type="Pfam" id="PF00557">
    <property type="entry name" value="Peptidase_M24"/>
    <property type="match status" value="1"/>
</dbReference>
<keyword evidence="4" id="KW-0482">Metalloprotease</keyword>
<keyword evidence="2 5" id="KW-0479">Metal-binding</keyword>
<dbReference type="PANTHER" id="PTHR46112">
    <property type="entry name" value="AMINOPEPTIDASE"/>
    <property type="match status" value="1"/>
</dbReference>
<dbReference type="InterPro" id="IPR000587">
    <property type="entry name" value="Creatinase_N"/>
</dbReference>
<name>D3PBH5_DEFDS</name>
<sequence>MRKSRITRLRDYLSKNGYLPYFISDMSNIFYLTGFTGSTAFVIITENDNIFLTDFRYEIQSKKEVIEDFTIKIANNYKELFEKILCKYKKAYIEPSSNLSVLLSLQKLNIDVSVAENDYVKDLRMIKDSNEIEEIKGAYLIAEKAFLNTIENMKYNEEENKVAAYLENMMKINGARKPSFDTIVASGFRGALPHGVASDKKILKNEPIIVDFGCKVNYCSDITRVIYDGRDKHVLSIIEIVESALMYAKESVKPGMKCKDVDKVARDYIDKKGYGNFFNHGLGHGIGIDVHEKPAFNLRDQTVLQEGMVLTIEPGIYFENDFGIRLEDTIVVTSDGCNTLNEKLNRYVYQIQK</sequence>
<evidence type="ECO:0000256" key="4">
    <source>
        <dbReference type="ARBA" id="ARBA00023049"/>
    </source>
</evidence>
<evidence type="ECO:0000259" key="7">
    <source>
        <dbReference type="Pfam" id="PF00557"/>
    </source>
</evidence>
<dbReference type="Proteomes" id="UP000001520">
    <property type="component" value="Chromosome"/>
</dbReference>
<dbReference type="KEGG" id="ddf:DEFDS_0454"/>
<dbReference type="GO" id="GO:0046872">
    <property type="term" value="F:metal ion binding"/>
    <property type="evidence" value="ECO:0007669"/>
    <property type="project" value="UniProtKB-KW"/>
</dbReference>
<dbReference type="AlphaFoldDB" id="D3PBH5"/>
<dbReference type="MEROPS" id="M24.008"/>
<dbReference type="Gene3D" id="3.40.350.10">
    <property type="entry name" value="Creatinase/prolidase N-terminal domain"/>
    <property type="match status" value="1"/>
</dbReference>
<feature type="domain" description="Creatinase N-terminal" evidence="8">
    <location>
        <begin position="5"/>
        <end position="126"/>
    </location>
</feature>
<dbReference type="HOGENOM" id="CLU_017266_4_0_0"/>
<dbReference type="eggNOG" id="COG0006">
    <property type="taxonomic scope" value="Bacteria"/>
</dbReference>
<comment type="similarity">
    <text evidence="5">Belongs to the peptidase M24B family.</text>
</comment>
<dbReference type="Gene3D" id="3.90.230.10">
    <property type="entry name" value="Creatinase/methionine aminopeptidase superfamily"/>
    <property type="match status" value="1"/>
</dbReference>
<evidence type="ECO:0000259" key="8">
    <source>
        <dbReference type="Pfam" id="PF01321"/>
    </source>
</evidence>
<keyword evidence="3 9" id="KW-0378">Hydrolase</keyword>
<evidence type="ECO:0000256" key="2">
    <source>
        <dbReference type="ARBA" id="ARBA00022723"/>
    </source>
</evidence>
<evidence type="ECO:0000256" key="5">
    <source>
        <dbReference type="RuleBase" id="RU000590"/>
    </source>
</evidence>
<keyword evidence="10" id="KW-1185">Reference proteome</keyword>
<dbReference type="InterPro" id="IPR000994">
    <property type="entry name" value="Pept_M24"/>
</dbReference>
<dbReference type="InterPro" id="IPR001131">
    <property type="entry name" value="Peptidase_M24B_aminopep-P_CS"/>
</dbReference>
<evidence type="ECO:0000256" key="1">
    <source>
        <dbReference type="ARBA" id="ARBA00022670"/>
    </source>
</evidence>
<evidence type="ECO:0000313" key="9">
    <source>
        <dbReference type="EMBL" id="BAI79948.1"/>
    </source>
</evidence>
<dbReference type="SUPFAM" id="SSF53092">
    <property type="entry name" value="Creatinase/prolidase N-terminal domain"/>
    <property type="match status" value="1"/>
</dbReference>
<keyword evidence="6" id="KW-0812">Transmembrane</keyword>
<dbReference type="OrthoDB" id="9806388at2"/>
<protein>
    <submittedName>
        <fullName evidence="9">X-Pro dipeptidase</fullName>
        <ecNumber evidence="9">3.4.13.9</ecNumber>
    </submittedName>
</protein>
<keyword evidence="1" id="KW-0645">Protease</keyword>
<dbReference type="RefSeq" id="WP_013007196.1">
    <property type="nucleotide sequence ID" value="NC_013939.1"/>
</dbReference>
<dbReference type="Pfam" id="PF01321">
    <property type="entry name" value="Creatinase_N"/>
    <property type="match status" value="1"/>
</dbReference>
<dbReference type="EC" id="3.4.13.9" evidence="9"/>
<evidence type="ECO:0000256" key="3">
    <source>
        <dbReference type="ARBA" id="ARBA00022801"/>
    </source>
</evidence>
<organism evidence="9 10">
    <name type="scientific">Deferribacter desulfuricans (strain DSM 14783 / JCM 11476 / NBRC 101012 / SSM1)</name>
    <dbReference type="NCBI Taxonomy" id="639282"/>
    <lineage>
        <taxon>Bacteria</taxon>
        <taxon>Pseudomonadati</taxon>
        <taxon>Deferribacterota</taxon>
        <taxon>Deferribacteres</taxon>
        <taxon>Deferribacterales</taxon>
        <taxon>Deferribacteraceae</taxon>
        <taxon>Deferribacter</taxon>
    </lineage>
</organism>
<dbReference type="InterPro" id="IPR050659">
    <property type="entry name" value="Peptidase_M24B"/>
</dbReference>
<dbReference type="InterPro" id="IPR036005">
    <property type="entry name" value="Creatinase/aminopeptidase-like"/>
</dbReference>
<proteinExistence type="inferred from homology"/>
<accession>D3PBH5</accession>
<feature type="transmembrane region" description="Helical" evidence="6">
    <location>
        <begin position="21"/>
        <end position="44"/>
    </location>
</feature>